<reference evidence="6 7" key="1">
    <citation type="journal article" date="2020" name="IScience">
        <title>Genome Sequencing of the Endangered Kingdonia uniflora (Circaeasteraceae, Ranunculales) Reveals Potential Mechanisms of Evolutionary Specialization.</title>
        <authorList>
            <person name="Sun Y."/>
            <person name="Deng T."/>
            <person name="Zhang A."/>
            <person name="Moore M.J."/>
            <person name="Landis J.B."/>
            <person name="Lin N."/>
            <person name="Zhang H."/>
            <person name="Zhang X."/>
            <person name="Huang J."/>
            <person name="Zhang X."/>
            <person name="Sun H."/>
            <person name="Wang H."/>
        </authorList>
    </citation>
    <scope>NUCLEOTIDE SEQUENCE [LARGE SCALE GENOMIC DNA]</scope>
    <source>
        <strain evidence="6">TB1705</strain>
        <tissue evidence="6">Leaf</tissue>
    </source>
</reference>
<keyword evidence="7" id="KW-1185">Reference proteome</keyword>
<gene>
    <name evidence="6" type="ORF">GIB67_024672</name>
</gene>
<name>A0A7J7LP52_9MAGN</name>
<evidence type="ECO:0000313" key="7">
    <source>
        <dbReference type="Proteomes" id="UP000541444"/>
    </source>
</evidence>
<sequence length="494" mass="53762">MTTMASSAITSSSSTPFLKKDLGVSSFSSSKPSVSIQRCNQRVKFSKKIVSVMAAPQKERTPSSTGSVKTAMTMTEKILARASERSSLVPGDNVWVNVDVLMTHDVCGPGTIGIFKNEFGEDAKVWDREKIVIIPDHYIFTSDERANRNVDILRDFCKEQDIKYFYDIKDLSNFKANPDYKGVCHVALAQEGHCRPGEVLLGTDSHTCNAGAFGQFATGIGNTDAGFIMGTGKSLLKVPPTLRFVLDGEMPSFLLAKDLILQIIGEITVAGATYKSMEFVGSTVESLTMEERMTLCNMVIEAGGKNGVVPADSTTYKYLEGKTSISFEPVYSDEKARFLSEYRFDVSKLEPVVAKPHSPDNRGLARECKDVKIDRVYIGSCTGGKTEDFLAAAKVFLASILDYPNSDPDPDPDPDPNIYPKGKKVKVPTFLVPATQKVWMDVYGMIVPGSGGKTCSQIFEEAGCDTPTSPSCGACLGGPRDTYARMNDPKASYL</sequence>
<dbReference type="GO" id="GO:0043436">
    <property type="term" value="P:oxoacid metabolic process"/>
    <property type="evidence" value="ECO:0007669"/>
    <property type="project" value="UniProtKB-ARBA"/>
</dbReference>
<organism evidence="6 7">
    <name type="scientific">Kingdonia uniflora</name>
    <dbReference type="NCBI Taxonomy" id="39325"/>
    <lineage>
        <taxon>Eukaryota</taxon>
        <taxon>Viridiplantae</taxon>
        <taxon>Streptophyta</taxon>
        <taxon>Embryophyta</taxon>
        <taxon>Tracheophyta</taxon>
        <taxon>Spermatophyta</taxon>
        <taxon>Magnoliopsida</taxon>
        <taxon>Ranunculales</taxon>
        <taxon>Circaeasteraceae</taxon>
        <taxon>Kingdonia</taxon>
    </lineage>
</organism>
<keyword evidence="2" id="KW-0408">Iron</keyword>
<dbReference type="InterPro" id="IPR036008">
    <property type="entry name" value="Aconitase_4Fe-4S_dom"/>
</dbReference>
<dbReference type="PRINTS" id="PR00415">
    <property type="entry name" value="ACONITASE"/>
</dbReference>
<evidence type="ECO:0000259" key="5">
    <source>
        <dbReference type="Pfam" id="PF00330"/>
    </source>
</evidence>
<keyword evidence="4" id="KW-0456">Lyase</keyword>
<dbReference type="Proteomes" id="UP000541444">
    <property type="component" value="Unassembled WGS sequence"/>
</dbReference>
<evidence type="ECO:0000256" key="2">
    <source>
        <dbReference type="ARBA" id="ARBA00023004"/>
    </source>
</evidence>
<evidence type="ECO:0000313" key="6">
    <source>
        <dbReference type="EMBL" id="KAF6144445.1"/>
    </source>
</evidence>
<keyword evidence="3" id="KW-0411">Iron-sulfur</keyword>
<dbReference type="GO" id="GO:0051536">
    <property type="term" value="F:iron-sulfur cluster binding"/>
    <property type="evidence" value="ECO:0007669"/>
    <property type="project" value="UniProtKB-KW"/>
</dbReference>
<feature type="domain" description="Aconitase/3-isopropylmalate dehydratase large subunit alpha/beta/alpha" evidence="5">
    <location>
        <begin position="94"/>
        <end position="362"/>
    </location>
</feature>
<evidence type="ECO:0000256" key="4">
    <source>
        <dbReference type="ARBA" id="ARBA00023239"/>
    </source>
</evidence>
<dbReference type="AlphaFoldDB" id="A0A7J7LP52"/>
<evidence type="ECO:0000256" key="3">
    <source>
        <dbReference type="ARBA" id="ARBA00023014"/>
    </source>
</evidence>
<dbReference type="EMBL" id="JACGCM010002131">
    <property type="protein sequence ID" value="KAF6144445.1"/>
    <property type="molecule type" value="Genomic_DNA"/>
</dbReference>
<dbReference type="Pfam" id="PF00330">
    <property type="entry name" value="Aconitase"/>
    <property type="match status" value="1"/>
</dbReference>
<dbReference type="InterPro" id="IPR015931">
    <property type="entry name" value="Acnase/IPM_dHydase_lsu_aba_1/3"/>
</dbReference>
<dbReference type="PANTHER" id="PTHR43822:SF2">
    <property type="entry name" value="HOMOACONITASE, MITOCHONDRIAL"/>
    <property type="match status" value="1"/>
</dbReference>
<keyword evidence="1" id="KW-0479">Metal-binding</keyword>
<dbReference type="GO" id="GO:0016829">
    <property type="term" value="F:lyase activity"/>
    <property type="evidence" value="ECO:0007669"/>
    <property type="project" value="UniProtKB-KW"/>
</dbReference>
<accession>A0A7J7LP52</accession>
<dbReference type="SUPFAM" id="SSF53732">
    <property type="entry name" value="Aconitase iron-sulfur domain"/>
    <property type="match status" value="1"/>
</dbReference>
<dbReference type="Gene3D" id="3.30.499.10">
    <property type="entry name" value="Aconitase, domain 3"/>
    <property type="match status" value="2"/>
</dbReference>
<dbReference type="InterPro" id="IPR001030">
    <property type="entry name" value="Acoase/IPM_deHydtase_lsu_aba"/>
</dbReference>
<evidence type="ECO:0000256" key="1">
    <source>
        <dbReference type="ARBA" id="ARBA00022723"/>
    </source>
</evidence>
<protein>
    <recommendedName>
        <fullName evidence="5">Aconitase/3-isopropylmalate dehydratase large subunit alpha/beta/alpha domain-containing protein</fullName>
    </recommendedName>
</protein>
<dbReference type="PANTHER" id="PTHR43822">
    <property type="entry name" value="HOMOACONITASE, MITOCHONDRIAL-RELATED"/>
    <property type="match status" value="1"/>
</dbReference>
<dbReference type="GO" id="GO:0046872">
    <property type="term" value="F:metal ion binding"/>
    <property type="evidence" value="ECO:0007669"/>
    <property type="project" value="UniProtKB-KW"/>
</dbReference>
<comment type="caution">
    <text evidence="6">The sequence shown here is derived from an EMBL/GenBank/DDBJ whole genome shotgun (WGS) entry which is preliminary data.</text>
</comment>
<proteinExistence type="predicted"/>
<dbReference type="InterPro" id="IPR050067">
    <property type="entry name" value="IPM_dehydratase_rel_enz"/>
</dbReference>
<dbReference type="OrthoDB" id="2279155at2759"/>